<dbReference type="GO" id="GO:0000287">
    <property type="term" value="F:magnesium ion binding"/>
    <property type="evidence" value="ECO:0007669"/>
    <property type="project" value="UniProtKB-UniRule"/>
</dbReference>
<evidence type="ECO:0000256" key="4">
    <source>
        <dbReference type="ARBA" id="ARBA00022605"/>
    </source>
</evidence>
<proteinExistence type="inferred from homology"/>
<dbReference type="EMBL" id="CP003418">
    <property type="protein sequence ID" value="AFH48531.1"/>
    <property type="molecule type" value="Genomic_DNA"/>
</dbReference>
<evidence type="ECO:0000256" key="11">
    <source>
        <dbReference type="HAMAP-Rule" id="MF_00109"/>
    </source>
</evidence>
<feature type="binding site" evidence="11">
    <location>
        <position position="17"/>
    </location>
    <ligand>
        <name>Mg(2+)</name>
        <dbReference type="ChEBI" id="CHEBI:18420"/>
    </ligand>
</feature>
<dbReference type="CDD" id="cd00464">
    <property type="entry name" value="SK"/>
    <property type="match status" value="1"/>
</dbReference>
<organism evidence="12 13">
    <name type="scientific">Ignavibacterium album (strain DSM 19864 / JCM 16511 / NBRC 101810 / Mat9-16)</name>
    <dbReference type="NCBI Taxonomy" id="945713"/>
    <lineage>
        <taxon>Bacteria</taxon>
        <taxon>Pseudomonadati</taxon>
        <taxon>Ignavibacteriota</taxon>
        <taxon>Ignavibacteria</taxon>
        <taxon>Ignavibacteriales</taxon>
        <taxon>Ignavibacteriaceae</taxon>
        <taxon>Ignavibacterium</taxon>
    </lineage>
</organism>
<gene>
    <name evidence="12" type="primary">aro</name>
    <name evidence="11" type="synonym">aroK</name>
    <name evidence="12" type="ordered locus">IALB_0819</name>
</gene>
<keyword evidence="5 11" id="KW-0808">Transferase</keyword>
<name>I0AHS4_IGNAJ</name>
<dbReference type="PROSITE" id="PS01128">
    <property type="entry name" value="SHIKIMATE_KINASE"/>
    <property type="match status" value="1"/>
</dbReference>
<dbReference type="AlphaFoldDB" id="I0AHS4"/>
<dbReference type="STRING" id="945713.IALB_0819"/>
<evidence type="ECO:0000256" key="1">
    <source>
        <dbReference type="ARBA" id="ARBA00004842"/>
    </source>
</evidence>
<comment type="subcellular location">
    <subcellularLocation>
        <location evidence="11">Cytoplasm</location>
    </subcellularLocation>
</comment>
<evidence type="ECO:0000256" key="9">
    <source>
        <dbReference type="ARBA" id="ARBA00023141"/>
    </source>
</evidence>
<dbReference type="GO" id="GO:0009423">
    <property type="term" value="P:chorismate biosynthetic process"/>
    <property type="evidence" value="ECO:0007669"/>
    <property type="project" value="UniProtKB-UniRule"/>
</dbReference>
<keyword evidence="11" id="KW-0963">Cytoplasm</keyword>
<keyword evidence="9 11" id="KW-0057">Aromatic amino acid biosynthesis</keyword>
<dbReference type="UniPathway" id="UPA00053">
    <property type="reaction ID" value="UER00088"/>
</dbReference>
<comment type="similarity">
    <text evidence="2 11">Belongs to the shikimate kinase family.</text>
</comment>
<evidence type="ECO:0000256" key="8">
    <source>
        <dbReference type="ARBA" id="ARBA00022840"/>
    </source>
</evidence>
<evidence type="ECO:0000256" key="3">
    <source>
        <dbReference type="ARBA" id="ARBA00012154"/>
    </source>
</evidence>
<dbReference type="GO" id="GO:0005524">
    <property type="term" value="F:ATP binding"/>
    <property type="evidence" value="ECO:0007669"/>
    <property type="project" value="UniProtKB-UniRule"/>
</dbReference>
<keyword evidence="11" id="KW-0460">Magnesium</keyword>
<dbReference type="GO" id="GO:0009073">
    <property type="term" value="P:aromatic amino acid family biosynthetic process"/>
    <property type="evidence" value="ECO:0007669"/>
    <property type="project" value="UniProtKB-KW"/>
</dbReference>
<evidence type="ECO:0000313" key="12">
    <source>
        <dbReference type="EMBL" id="AFH48531.1"/>
    </source>
</evidence>
<protein>
    <recommendedName>
        <fullName evidence="3 11">Shikimate kinase</fullName>
        <shortName evidence="11">SK</shortName>
        <ecNumber evidence="3 11">2.7.1.71</ecNumber>
    </recommendedName>
</protein>
<sequence length="183" mass="21341">MKRDLIFLTGFMASGKSTIGPILANTIGWDFLDLDKVIEEKTNKKIVEIFKEYGEEYFRKLESETLKELTKLSKYVISLGGGTIENEDNLNQMKKSGILVYLETSPEGAYRRLRFKRDRPALLFDDNEPTKEEFLKRINTILNRRLKYYNQADLKINTDNKPVGITVDILVKILRKDFHIEEN</sequence>
<feature type="binding site" evidence="11">
    <location>
        <position position="81"/>
    </location>
    <ligand>
        <name>substrate</name>
    </ligand>
</feature>
<dbReference type="SUPFAM" id="SSF52540">
    <property type="entry name" value="P-loop containing nucleoside triphosphate hydrolases"/>
    <property type="match status" value="1"/>
</dbReference>
<dbReference type="eggNOG" id="COG0703">
    <property type="taxonomic scope" value="Bacteria"/>
</dbReference>
<keyword evidence="4 11" id="KW-0028">Amino-acid biosynthesis</keyword>
<dbReference type="InterPro" id="IPR031322">
    <property type="entry name" value="Shikimate/glucono_kinase"/>
</dbReference>
<dbReference type="GO" id="GO:0004765">
    <property type="term" value="F:shikimate kinase activity"/>
    <property type="evidence" value="ECO:0007669"/>
    <property type="project" value="UniProtKB-UniRule"/>
</dbReference>
<evidence type="ECO:0000256" key="6">
    <source>
        <dbReference type="ARBA" id="ARBA00022741"/>
    </source>
</evidence>
<dbReference type="GO" id="GO:0005829">
    <property type="term" value="C:cytosol"/>
    <property type="evidence" value="ECO:0007669"/>
    <property type="project" value="TreeGrafter"/>
</dbReference>
<dbReference type="PANTHER" id="PTHR21087">
    <property type="entry name" value="SHIKIMATE KINASE"/>
    <property type="match status" value="1"/>
</dbReference>
<comment type="pathway">
    <text evidence="1 11">Metabolic intermediate biosynthesis; chorismate biosynthesis; chorismate from D-erythrose 4-phosphate and phosphoenolpyruvate: step 5/7.</text>
</comment>
<dbReference type="InterPro" id="IPR023000">
    <property type="entry name" value="Shikimate_kinase_CS"/>
</dbReference>
<reference evidence="12 13" key="1">
    <citation type="journal article" date="2012" name="Front. Microbiol.">
        <title>Complete genome of Ignavibacterium album, a metabolically versatile, flagellated, facultative anaerobe from the phylum Chlorobi.</title>
        <authorList>
            <person name="Liu Z."/>
            <person name="Frigaard N.-U."/>
            <person name="Vogl K."/>
            <person name="Iino T."/>
            <person name="Ohkuma M."/>
            <person name="Overmann J."/>
            <person name="Bryant D.A."/>
        </authorList>
    </citation>
    <scope>NUCLEOTIDE SEQUENCE [LARGE SCALE GENOMIC DNA]</scope>
    <source>
        <strain evidence="13">DSM 19864 / JCM 16511 / NBRC 101810 / Mat9-16</strain>
    </source>
</reference>
<comment type="catalytic activity">
    <reaction evidence="10 11">
        <text>shikimate + ATP = 3-phosphoshikimate + ADP + H(+)</text>
        <dbReference type="Rhea" id="RHEA:13121"/>
        <dbReference type="ChEBI" id="CHEBI:15378"/>
        <dbReference type="ChEBI" id="CHEBI:30616"/>
        <dbReference type="ChEBI" id="CHEBI:36208"/>
        <dbReference type="ChEBI" id="CHEBI:145989"/>
        <dbReference type="ChEBI" id="CHEBI:456216"/>
        <dbReference type="EC" id="2.7.1.71"/>
    </reaction>
</comment>
<dbReference type="HAMAP" id="MF_00109">
    <property type="entry name" value="Shikimate_kinase"/>
    <property type="match status" value="1"/>
</dbReference>
<comment type="caution">
    <text evidence="11">Lacks conserved residue(s) required for the propagation of feature annotation.</text>
</comment>
<keyword evidence="6 11" id="KW-0547">Nucleotide-binding</keyword>
<dbReference type="GO" id="GO:0008652">
    <property type="term" value="P:amino acid biosynthetic process"/>
    <property type="evidence" value="ECO:0007669"/>
    <property type="project" value="UniProtKB-KW"/>
</dbReference>
<dbReference type="Gene3D" id="3.40.50.300">
    <property type="entry name" value="P-loop containing nucleotide triphosphate hydrolases"/>
    <property type="match status" value="1"/>
</dbReference>
<keyword evidence="8 11" id="KW-0067">ATP-binding</keyword>
<evidence type="ECO:0000256" key="2">
    <source>
        <dbReference type="ARBA" id="ARBA00006997"/>
    </source>
</evidence>
<dbReference type="EC" id="2.7.1.71" evidence="3 11"/>
<feature type="binding site" evidence="11">
    <location>
        <position position="145"/>
    </location>
    <ligand>
        <name>substrate</name>
    </ligand>
</feature>
<dbReference type="Proteomes" id="UP000007394">
    <property type="component" value="Chromosome"/>
</dbReference>
<keyword evidence="11" id="KW-0479">Metal-binding</keyword>
<dbReference type="OrthoDB" id="9800332at2"/>
<comment type="function">
    <text evidence="11">Catalyzes the specific phosphorylation of the 3-hydroxyl group of shikimic acid using ATP as a cosubstrate.</text>
</comment>
<dbReference type="PANTHER" id="PTHR21087:SF16">
    <property type="entry name" value="SHIKIMATE KINASE 1, CHLOROPLASTIC"/>
    <property type="match status" value="1"/>
</dbReference>
<feature type="binding site" evidence="11">
    <location>
        <position position="119"/>
    </location>
    <ligand>
        <name>ATP</name>
        <dbReference type="ChEBI" id="CHEBI:30616"/>
    </ligand>
</feature>
<dbReference type="KEGG" id="ial:IALB_0819"/>
<feature type="binding site" evidence="11">
    <location>
        <position position="35"/>
    </location>
    <ligand>
        <name>substrate</name>
    </ligand>
</feature>
<dbReference type="Pfam" id="PF01202">
    <property type="entry name" value="SKI"/>
    <property type="match status" value="1"/>
</dbReference>
<evidence type="ECO:0000313" key="13">
    <source>
        <dbReference type="Proteomes" id="UP000007394"/>
    </source>
</evidence>
<comment type="subunit">
    <text evidence="11">Monomer.</text>
</comment>
<feature type="binding site" evidence="11">
    <location>
        <position position="59"/>
    </location>
    <ligand>
        <name>substrate</name>
    </ligand>
</feature>
<comment type="cofactor">
    <cofactor evidence="11">
        <name>Mg(2+)</name>
        <dbReference type="ChEBI" id="CHEBI:18420"/>
    </cofactor>
    <text evidence="11">Binds 1 Mg(2+) ion per subunit.</text>
</comment>
<accession>I0AHS4</accession>
<evidence type="ECO:0000256" key="5">
    <source>
        <dbReference type="ARBA" id="ARBA00022679"/>
    </source>
</evidence>
<feature type="binding site" evidence="11">
    <location>
        <begin position="13"/>
        <end position="18"/>
    </location>
    <ligand>
        <name>ATP</name>
        <dbReference type="ChEBI" id="CHEBI:30616"/>
    </ligand>
</feature>
<dbReference type="InterPro" id="IPR000623">
    <property type="entry name" value="Shikimate_kinase/TSH1"/>
</dbReference>
<dbReference type="RefSeq" id="WP_014559687.1">
    <property type="nucleotide sequence ID" value="NC_017464.1"/>
</dbReference>
<evidence type="ECO:0000256" key="10">
    <source>
        <dbReference type="ARBA" id="ARBA00048567"/>
    </source>
</evidence>
<dbReference type="PATRIC" id="fig|945713.3.peg.821"/>
<dbReference type="HOGENOM" id="CLU_057607_4_0_10"/>
<dbReference type="PRINTS" id="PR01100">
    <property type="entry name" value="SHIKIMTKNASE"/>
</dbReference>
<keyword evidence="13" id="KW-1185">Reference proteome</keyword>
<evidence type="ECO:0000256" key="7">
    <source>
        <dbReference type="ARBA" id="ARBA00022777"/>
    </source>
</evidence>
<keyword evidence="7 11" id="KW-0418">Kinase</keyword>
<dbReference type="InterPro" id="IPR027417">
    <property type="entry name" value="P-loop_NTPase"/>
</dbReference>